<name>A0A0A1ZH28_PROMR</name>
<feature type="transmembrane region" description="Helical" evidence="6">
    <location>
        <begin position="17"/>
        <end position="36"/>
    </location>
</feature>
<dbReference type="PANTHER" id="PTHR22911:SF6">
    <property type="entry name" value="SOLUTE CARRIER FAMILY 35 MEMBER G1"/>
    <property type="match status" value="1"/>
</dbReference>
<keyword evidence="3 6" id="KW-0812">Transmembrane</keyword>
<comment type="subcellular location">
    <subcellularLocation>
        <location evidence="1">Membrane</location>
        <topology evidence="1">Multi-pass membrane protein</topology>
    </subcellularLocation>
</comment>
<comment type="caution">
    <text evidence="8">The sequence shown here is derived from an EMBL/GenBank/DDBJ whole genome shotgun (WGS) entry which is preliminary data.</text>
</comment>
<feature type="transmembrane region" description="Helical" evidence="6">
    <location>
        <begin position="75"/>
        <end position="94"/>
    </location>
</feature>
<dbReference type="OrthoDB" id="554876at2"/>
<dbReference type="SUPFAM" id="SSF103481">
    <property type="entry name" value="Multidrug resistance efflux transporter EmrE"/>
    <property type="match status" value="2"/>
</dbReference>
<feature type="transmembrane region" description="Helical" evidence="6">
    <location>
        <begin position="42"/>
        <end position="63"/>
    </location>
</feature>
<evidence type="ECO:0000259" key="7">
    <source>
        <dbReference type="Pfam" id="PF00892"/>
    </source>
</evidence>
<evidence type="ECO:0000256" key="6">
    <source>
        <dbReference type="SAM" id="Phobius"/>
    </source>
</evidence>
<evidence type="ECO:0000313" key="8">
    <source>
        <dbReference type="EMBL" id="KGF87856.1"/>
    </source>
</evidence>
<reference evidence="9" key="1">
    <citation type="journal article" date="2014" name="Sci. Data">
        <title>Genomes of diverse isolates of the marine cyanobacterium Prochlorococcus.</title>
        <authorList>
            <person name="Biller S."/>
            <person name="Berube P."/>
            <person name="Thompson J."/>
            <person name="Kelly L."/>
            <person name="Roggensack S."/>
            <person name="Awad L."/>
            <person name="Roache-Johnson K."/>
            <person name="Ding H."/>
            <person name="Giovannoni S.J."/>
            <person name="Moore L.R."/>
            <person name="Chisholm S.W."/>
        </authorList>
    </citation>
    <scope>NUCLEOTIDE SEQUENCE [LARGE SCALE GENOMIC DNA]</scope>
    <source>
        <strain evidence="9">GP2</strain>
    </source>
</reference>
<feature type="transmembrane region" description="Helical" evidence="6">
    <location>
        <begin position="249"/>
        <end position="266"/>
    </location>
</feature>
<dbReference type="eggNOG" id="COG0697">
    <property type="taxonomic scope" value="Bacteria"/>
</dbReference>
<feature type="transmembrane region" description="Helical" evidence="6">
    <location>
        <begin position="128"/>
        <end position="147"/>
    </location>
</feature>
<organism evidence="8 9">
    <name type="scientific">Prochlorococcus marinus str. GP2</name>
    <dbReference type="NCBI Taxonomy" id="59925"/>
    <lineage>
        <taxon>Bacteria</taxon>
        <taxon>Bacillati</taxon>
        <taxon>Cyanobacteriota</taxon>
        <taxon>Cyanophyceae</taxon>
        <taxon>Synechococcales</taxon>
        <taxon>Prochlorococcaceae</taxon>
        <taxon>Prochlorococcus</taxon>
    </lineage>
</organism>
<feature type="transmembrane region" description="Helical" evidence="6">
    <location>
        <begin position="272"/>
        <end position="293"/>
    </location>
</feature>
<keyword evidence="5 6" id="KW-0472">Membrane</keyword>
<dbReference type="EMBL" id="JNAH01000004">
    <property type="protein sequence ID" value="KGF87856.1"/>
    <property type="molecule type" value="Genomic_DNA"/>
</dbReference>
<dbReference type="STRING" id="59925.EU91_0890"/>
<dbReference type="Proteomes" id="UP000030598">
    <property type="component" value="Unassembled WGS sequence"/>
</dbReference>
<gene>
    <name evidence="8" type="ORF">EU91_0890</name>
</gene>
<accession>A0A0A1ZH28</accession>
<dbReference type="RefSeq" id="WP_032524389.1">
    <property type="nucleotide sequence ID" value="NZ_CP138934.1"/>
</dbReference>
<keyword evidence="4 6" id="KW-1133">Transmembrane helix</keyword>
<evidence type="ECO:0000256" key="5">
    <source>
        <dbReference type="ARBA" id="ARBA00023136"/>
    </source>
</evidence>
<feature type="transmembrane region" description="Helical" evidence="6">
    <location>
        <begin position="100"/>
        <end position="121"/>
    </location>
</feature>
<evidence type="ECO:0000256" key="1">
    <source>
        <dbReference type="ARBA" id="ARBA00004141"/>
    </source>
</evidence>
<evidence type="ECO:0000313" key="9">
    <source>
        <dbReference type="Proteomes" id="UP000030598"/>
    </source>
</evidence>
<dbReference type="InterPro" id="IPR000620">
    <property type="entry name" value="EamA_dom"/>
</dbReference>
<evidence type="ECO:0000256" key="3">
    <source>
        <dbReference type="ARBA" id="ARBA00022692"/>
    </source>
</evidence>
<feature type="domain" description="EamA" evidence="7">
    <location>
        <begin position="159"/>
        <end position="289"/>
    </location>
</feature>
<evidence type="ECO:0000256" key="4">
    <source>
        <dbReference type="ARBA" id="ARBA00022989"/>
    </source>
</evidence>
<feature type="transmembrane region" description="Helical" evidence="6">
    <location>
        <begin position="159"/>
        <end position="178"/>
    </location>
</feature>
<dbReference type="InterPro" id="IPR037185">
    <property type="entry name" value="EmrE-like"/>
</dbReference>
<protein>
    <submittedName>
        <fullName evidence="8">Integral membrane protein</fullName>
    </submittedName>
</protein>
<dbReference type="PANTHER" id="PTHR22911">
    <property type="entry name" value="ACYL-MALONYL CONDENSING ENZYME-RELATED"/>
    <property type="match status" value="1"/>
</dbReference>
<feature type="transmembrane region" description="Helical" evidence="6">
    <location>
        <begin position="190"/>
        <end position="212"/>
    </location>
</feature>
<sequence>MINIAKIEQKFNSLNKFNLVFASFFFSLMTLCVKNIDERIPIYELVLFRSLLSLIITLFIINLKNINPWGKNKPLLILRGVFGTLALVCIFYAIRNMPLSISTVIQYTYPIFISIFAGIFINEKITRNIIIALIIGWIGILIILNPSHLTNINVEIENFSILIAFLGAICTALAYVTVKKLSFTEDVYVIIEYFPLVSFITLLPIVLINWVTPNWNEVVWIIGIGLFTQLGQIFLTIGLKNLPASEASTINYLQVLFGSIWGILFFSEIIKINFLFGASLVLLGTIISTTKIIKRT</sequence>
<feature type="domain" description="EamA" evidence="7">
    <location>
        <begin position="19"/>
        <end position="144"/>
    </location>
</feature>
<proteinExistence type="inferred from homology"/>
<dbReference type="AlphaFoldDB" id="A0A0A1ZH28"/>
<evidence type="ECO:0000256" key="2">
    <source>
        <dbReference type="ARBA" id="ARBA00007362"/>
    </source>
</evidence>
<dbReference type="GO" id="GO:0016020">
    <property type="term" value="C:membrane"/>
    <property type="evidence" value="ECO:0007669"/>
    <property type="project" value="UniProtKB-SubCell"/>
</dbReference>
<comment type="similarity">
    <text evidence="2">Belongs to the EamA transporter family.</text>
</comment>
<feature type="transmembrane region" description="Helical" evidence="6">
    <location>
        <begin position="218"/>
        <end position="237"/>
    </location>
</feature>
<dbReference type="Pfam" id="PF00892">
    <property type="entry name" value="EamA"/>
    <property type="match status" value="2"/>
</dbReference>